<reference evidence="1" key="1">
    <citation type="submission" date="2021-02" db="EMBL/GenBank/DDBJ databases">
        <authorList>
            <person name="Nowell W R."/>
        </authorList>
    </citation>
    <scope>NUCLEOTIDE SEQUENCE</scope>
</reference>
<dbReference type="Proteomes" id="UP000663873">
    <property type="component" value="Unassembled WGS sequence"/>
</dbReference>
<evidence type="ECO:0000313" key="2">
    <source>
        <dbReference type="Proteomes" id="UP000663873"/>
    </source>
</evidence>
<gene>
    <name evidence="1" type="ORF">UJA718_LOCUS42594</name>
</gene>
<sequence length="31" mass="3369">HFSTINAYLKAVGLSEIHCSKLSSGDKLSFD</sequence>
<name>A0A821QTY7_9BILA</name>
<dbReference type="AlphaFoldDB" id="A0A821QTY7"/>
<evidence type="ECO:0000313" key="1">
    <source>
        <dbReference type="EMBL" id="CAF4830600.1"/>
    </source>
</evidence>
<dbReference type="EMBL" id="CAJOBP010055333">
    <property type="protein sequence ID" value="CAF4830600.1"/>
    <property type="molecule type" value="Genomic_DNA"/>
</dbReference>
<keyword evidence="2" id="KW-1185">Reference proteome</keyword>
<organism evidence="1 2">
    <name type="scientific">Rotaria socialis</name>
    <dbReference type="NCBI Taxonomy" id="392032"/>
    <lineage>
        <taxon>Eukaryota</taxon>
        <taxon>Metazoa</taxon>
        <taxon>Spiralia</taxon>
        <taxon>Gnathifera</taxon>
        <taxon>Rotifera</taxon>
        <taxon>Eurotatoria</taxon>
        <taxon>Bdelloidea</taxon>
        <taxon>Philodinida</taxon>
        <taxon>Philodinidae</taxon>
        <taxon>Rotaria</taxon>
    </lineage>
</organism>
<proteinExistence type="predicted"/>
<accession>A0A821QTY7</accession>
<feature type="non-terminal residue" evidence="1">
    <location>
        <position position="1"/>
    </location>
</feature>
<comment type="caution">
    <text evidence="1">The sequence shown here is derived from an EMBL/GenBank/DDBJ whole genome shotgun (WGS) entry which is preliminary data.</text>
</comment>
<protein>
    <submittedName>
        <fullName evidence="1">Uncharacterized protein</fullName>
    </submittedName>
</protein>